<sequence>MRYTISYVSTINSSLSKSEVKMLMDFVKDRNSILGVTGILIHTEGNFFQVLEGEQELVKSLFKKIKIDDRHHSIIKMLDTTTDSTSFSQYHSSFTVVSERDGQNELRQFLKKEKENNPGHFKSISYLTKKIMNIL</sequence>
<dbReference type="EMBL" id="LQRT01000035">
    <property type="protein sequence ID" value="KZS38997.1"/>
    <property type="molecule type" value="Genomic_DNA"/>
</dbReference>
<protein>
    <recommendedName>
        <fullName evidence="1">BLUF domain-containing protein</fullName>
    </recommendedName>
</protein>
<dbReference type="SUPFAM" id="SSF54975">
    <property type="entry name" value="Acylphosphatase/BLUF domain-like"/>
    <property type="match status" value="1"/>
</dbReference>
<reference evidence="2 3" key="1">
    <citation type="submission" date="2016-01" db="EMBL/GenBank/DDBJ databases">
        <title>The draft genome sequence of Aquimarina sp. RZW4-3-2.</title>
        <authorList>
            <person name="Wang Y."/>
        </authorList>
    </citation>
    <scope>NUCLEOTIDE SEQUENCE [LARGE SCALE GENOMIC DNA]</scope>
    <source>
        <strain evidence="2 3">RZW4-3-2</strain>
    </source>
</reference>
<evidence type="ECO:0000313" key="3">
    <source>
        <dbReference type="Proteomes" id="UP000076715"/>
    </source>
</evidence>
<dbReference type="RefSeq" id="WP_066316544.1">
    <property type="nucleotide sequence ID" value="NZ_LQRT01000035.1"/>
</dbReference>
<evidence type="ECO:0000259" key="1">
    <source>
        <dbReference type="PROSITE" id="PS50925"/>
    </source>
</evidence>
<dbReference type="InterPro" id="IPR036046">
    <property type="entry name" value="Acylphosphatase-like_dom_sf"/>
</dbReference>
<dbReference type="OrthoDB" id="1122028at2"/>
<comment type="caution">
    <text evidence="2">The sequence shown here is derived from an EMBL/GenBank/DDBJ whole genome shotgun (WGS) entry which is preliminary data.</text>
</comment>
<dbReference type="PROSITE" id="PS50925">
    <property type="entry name" value="BLUF"/>
    <property type="match status" value="1"/>
</dbReference>
<dbReference type="AlphaFoldDB" id="A0A162Y988"/>
<dbReference type="InterPro" id="IPR007024">
    <property type="entry name" value="BLUF_domain"/>
</dbReference>
<gene>
    <name evidence="2" type="ORF">AWE51_10545</name>
</gene>
<feature type="domain" description="BLUF" evidence="1">
    <location>
        <begin position="2"/>
        <end position="93"/>
    </location>
</feature>
<accession>A0A162Y988</accession>
<dbReference type="Gene3D" id="3.30.70.100">
    <property type="match status" value="1"/>
</dbReference>
<dbReference type="GO" id="GO:0009882">
    <property type="term" value="F:blue light photoreceptor activity"/>
    <property type="evidence" value="ECO:0007669"/>
    <property type="project" value="InterPro"/>
</dbReference>
<dbReference type="STRING" id="1642818.AWE51_10545"/>
<organism evidence="2 3">
    <name type="scientific">Aquimarina aggregata</name>
    <dbReference type="NCBI Taxonomy" id="1642818"/>
    <lineage>
        <taxon>Bacteria</taxon>
        <taxon>Pseudomonadati</taxon>
        <taxon>Bacteroidota</taxon>
        <taxon>Flavobacteriia</taxon>
        <taxon>Flavobacteriales</taxon>
        <taxon>Flavobacteriaceae</taxon>
        <taxon>Aquimarina</taxon>
    </lineage>
</organism>
<proteinExistence type="predicted"/>
<dbReference type="Pfam" id="PF04940">
    <property type="entry name" value="BLUF"/>
    <property type="match status" value="1"/>
</dbReference>
<dbReference type="SMART" id="SM01034">
    <property type="entry name" value="BLUF"/>
    <property type="match status" value="1"/>
</dbReference>
<keyword evidence="3" id="KW-1185">Reference proteome</keyword>
<dbReference type="GO" id="GO:0071949">
    <property type="term" value="F:FAD binding"/>
    <property type="evidence" value="ECO:0007669"/>
    <property type="project" value="InterPro"/>
</dbReference>
<evidence type="ECO:0000313" key="2">
    <source>
        <dbReference type="EMBL" id="KZS38997.1"/>
    </source>
</evidence>
<name>A0A162Y988_9FLAO</name>
<dbReference type="Proteomes" id="UP000076715">
    <property type="component" value="Unassembled WGS sequence"/>
</dbReference>